<evidence type="ECO:0000256" key="1">
    <source>
        <dbReference type="SAM" id="MobiDB-lite"/>
    </source>
</evidence>
<sequence>MRRLTFNELEQIHLDIIQSSAWAKAELKRQLGAKKRNKSEHGIDDGTANQFKSNLL</sequence>
<dbReference type="STRING" id="1122198.SAMN02745729_105142"/>
<feature type="region of interest" description="Disordered" evidence="1">
    <location>
        <begin position="32"/>
        <end position="56"/>
    </location>
</feature>
<keyword evidence="3" id="KW-1185">Reference proteome</keyword>
<dbReference type="RefSeq" id="WP_175527620.1">
    <property type="nucleotide sequence ID" value="NZ_FNRJ01000005.1"/>
</dbReference>
<dbReference type="AlphaFoldDB" id="A0A1H4CTC2"/>
<dbReference type="Proteomes" id="UP000242469">
    <property type="component" value="Unassembled WGS sequence"/>
</dbReference>
<reference evidence="3" key="1">
    <citation type="submission" date="2016-10" db="EMBL/GenBank/DDBJ databases">
        <authorList>
            <person name="Varghese N."/>
            <person name="Submissions S."/>
        </authorList>
    </citation>
    <scope>NUCLEOTIDE SEQUENCE [LARGE SCALE GENOMIC DNA]</scope>
    <source>
        <strain evidence="3">DSM 11526</strain>
    </source>
</reference>
<protein>
    <submittedName>
        <fullName evidence="2">Uncharacterized protein</fullName>
    </submittedName>
</protein>
<feature type="compositionally biased region" description="Polar residues" evidence="1">
    <location>
        <begin position="47"/>
        <end position="56"/>
    </location>
</feature>
<evidence type="ECO:0000313" key="3">
    <source>
        <dbReference type="Proteomes" id="UP000242469"/>
    </source>
</evidence>
<dbReference type="EMBL" id="FNRJ01000005">
    <property type="protein sequence ID" value="SEA63693.1"/>
    <property type="molecule type" value="Genomic_DNA"/>
</dbReference>
<name>A0A1H4CTC2_9GAMM</name>
<proteinExistence type="predicted"/>
<gene>
    <name evidence="2" type="ORF">SAMN02745729_105142</name>
</gene>
<accession>A0A1H4CTC2</accession>
<evidence type="ECO:0000313" key="2">
    <source>
        <dbReference type="EMBL" id="SEA63693.1"/>
    </source>
</evidence>
<organism evidence="2 3">
    <name type="scientific">Marinobacterium iners DSM 11526</name>
    <dbReference type="NCBI Taxonomy" id="1122198"/>
    <lineage>
        <taxon>Bacteria</taxon>
        <taxon>Pseudomonadati</taxon>
        <taxon>Pseudomonadota</taxon>
        <taxon>Gammaproteobacteria</taxon>
        <taxon>Oceanospirillales</taxon>
        <taxon>Oceanospirillaceae</taxon>
        <taxon>Marinobacterium</taxon>
    </lineage>
</organism>